<organism evidence="2 3">
    <name type="scientific">Inhella proteolytica</name>
    <dbReference type="NCBI Taxonomy" id="2795029"/>
    <lineage>
        <taxon>Bacteria</taxon>
        <taxon>Pseudomonadati</taxon>
        <taxon>Pseudomonadota</taxon>
        <taxon>Betaproteobacteria</taxon>
        <taxon>Burkholderiales</taxon>
        <taxon>Sphaerotilaceae</taxon>
        <taxon>Inhella</taxon>
    </lineage>
</organism>
<comment type="caution">
    <text evidence="2">The sequence shown here is derived from an EMBL/GenBank/DDBJ whole genome shotgun (WGS) entry which is preliminary data.</text>
</comment>
<dbReference type="EMBL" id="JAEDAK010000001">
    <property type="protein sequence ID" value="MBH9575453.1"/>
    <property type="molecule type" value="Genomic_DNA"/>
</dbReference>
<keyword evidence="3" id="KW-1185">Reference proteome</keyword>
<dbReference type="AlphaFoldDB" id="A0A931IYM5"/>
<evidence type="ECO:0008006" key="4">
    <source>
        <dbReference type="Google" id="ProtNLM"/>
    </source>
</evidence>
<evidence type="ECO:0000313" key="2">
    <source>
        <dbReference type="EMBL" id="MBH9575453.1"/>
    </source>
</evidence>
<gene>
    <name evidence="2" type="ORF">I7X39_00915</name>
</gene>
<reference evidence="2" key="1">
    <citation type="submission" date="2020-12" db="EMBL/GenBank/DDBJ databases">
        <title>The genome sequence of Inhella sp. 1Y17.</title>
        <authorList>
            <person name="Liu Y."/>
        </authorList>
    </citation>
    <scope>NUCLEOTIDE SEQUENCE</scope>
    <source>
        <strain evidence="2">1Y17</strain>
    </source>
</reference>
<accession>A0A931IYM5</accession>
<proteinExistence type="predicted"/>
<feature type="chain" id="PRO_5038010118" description="Lipoprotein" evidence="1">
    <location>
        <begin position="17"/>
        <end position="282"/>
    </location>
</feature>
<keyword evidence="1" id="KW-0732">Signal</keyword>
<protein>
    <recommendedName>
        <fullName evidence="4">Lipoprotein</fullName>
    </recommendedName>
</protein>
<sequence length="282" mass="31168">MKALLALTPLLLAACAAPTPPIPNDSLAAECPHEVQYAPFGTESDTLADLKKRAEQRLQAIGLQAQWQAPEGQPFTDSDEDRERLRSLLAIVIPAYERYRPALLRHIGLKRLEFVKNLSVAGQLRRAMPAAERDSVVYADVGGPPACPAGIELRAHHELYHFIDHRLFGHYYPRDPAWQALNPAGAPYGAGGATAYGKNFQNLGHPQAGFVSRYALYGPEEDKAELFGWLLTPGYRERVLAWSAQDAALDAKRRFMEALLQRLEQEPLPQTPPVTSSTEPVT</sequence>
<feature type="signal peptide" evidence="1">
    <location>
        <begin position="1"/>
        <end position="16"/>
    </location>
</feature>
<dbReference type="Gene3D" id="3.40.390.70">
    <property type="match status" value="1"/>
</dbReference>
<dbReference type="PROSITE" id="PS51257">
    <property type="entry name" value="PROKAR_LIPOPROTEIN"/>
    <property type="match status" value="1"/>
</dbReference>
<name>A0A931IYM5_9BURK</name>
<dbReference type="Proteomes" id="UP000613266">
    <property type="component" value="Unassembled WGS sequence"/>
</dbReference>
<evidence type="ECO:0000256" key="1">
    <source>
        <dbReference type="SAM" id="SignalP"/>
    </source>
</evidence>
<evidence type="ECO:0000313" key="3">
    <source>
        <dbReference type="Proteomes" id="UP000613266"/>
    </source>
</evidence>
<dbReference type="RefSeq" id="WP_198109072.1">
    <property type="nucleotide sequence ID" value="NZ_JAEDAK010000001.1"/>
</dbReference>